<evidence type="ECO:0000313" key="9">
    <source>
        <dbReference type="Proteomes" id="UP000664521"/>
    </source>
</evidence>
<dbReference type="PROSITE" id="PS51194">
    <property type="entry name" value="HELICASE_CTER"/>
    <property type="match status" value="1"/>
</dbReference>
<reference evidence="8" key="1">
    <citation type="submission" date="2021-03" db="EMBL/GenBank/DDBJ databases">
        <authorList>
            <person name="Tagirdzhanova G."/>
        </authorList>
    </citation>
    <scope>NUCLEOTIDE SEQUENCE</scope>
</reference>
<dbReference type="Pfam" id="PF26076">
    <property type="entry name" value="WHD_DDX60"/>
    <property type="match status" value="1"/>
</dbReference>
<proteinExistence type="predicted"/>
<evidence type="ECO:0000256" key="4">
    <source>
        <dbReference type="ARBA" id="ARBA00022840"/>
    </source>
</evidence>
<feature type="region of interest" description="Disordered" evidence="5">
    <location>
        <begin position="1211"/>
        <end position="1253"/>
    </location>
</feature>
<gene>
    <name evidence="8" type="ORF">HETSPECPRED_006046</name>
</gene>
<dbReference type="Pfam" id="PF00271">
    <property type="entry name" value="Helicase_C"/>
    <property type="match status" value="1"/>
</dbReference>
<keyword evidence="9" id="KW-1185">Reference proteome</keyword>
<dbReference type="GO" id="GO:0005524">
    <property type="term" value="F:ATP binding"/>
    <property type="evidence" value="ECO:0007669"/>
    <property type="project" value="UniProtKB-KW"/>
</dbReference>
<dbReference type="InterPro" id="IPR011545">
    <property type="entry name" value="DEAD/DEAH_box_helicase_dom"/>
</dbReference>
<dbReference type="InterPro" id="IPR052431">
    <property type="entry name" value="SKI2_subfamily_helicases"/>
</dbReference>
<comment type="caution">
    <text evidence="8">The sequence shown here is derived from an EMBL/GenBank/DDBJ whole genome shotgun (WGS) entry which is preliminary data.</text>
</comment>
<name>A0A8H3EIS4_9LECA</name>
<dbReference type="Pfam" id="PF00270">
    <property type="entry name" value="DEAD"/>
    <property type="match status" value="1"/>
</dbReference>
<dbReference type="GO" id="GO:0005737">
    <property type="term" value="C:cytoplasm"/>
    <property type="evidence" value="ECO:0007669"/>
    <property type="project" value="TreeGrafter"/>
</dbReference>
<dbReference type="EMBL" id="CAJPDS010000004">
    <property type="protein sequence ID" value="CAF9906078.1"/>
    <property type="molecule type" value="Genomic_DNA"/>
</dbReference>
<feature type="compositionally biased region" description="Acidic residues" evidence="5">
    <location>
        <begin position="1799"/>
        <end position="1815"/>
    </location>
</feature>
<dbReference type="Pfam" id="PF23002">
    <property type="entry name" value="PIN-like_DDX60"/>
    <property type="match status" value="1"/>
</dbReference>
<dbReference type="GO" id="GO:0003676">
    <property type="term" value="F:nucleic acid binding"/>
    <property type="evidence" value="ECO:0007669"/>
    <property type="project" value="InterPro"/>
</dbReference>
<accession>A0A8H3EIS4</accession>
<dbReference type="CDD" id="cd18025">
    <property type="entry name" value="DEXHc_DDX60"/>
    <property type="match status" value="1"/>
</dbReference>
<evidence type="ECO:0000256" key="1">
    <source>
        <dbReference type="ARBA" id="ARBA00022741"/>
    </source>
</evidence>
<dbReference type="InterPro" id="IPR027417">
    <property type="entry name" value="P-loop_NTPase"/>
</dbReference>
<feature type="compositionally biased region" description="Basic and acidic residues" evidence="5">
    <location>
        <begin position="572"/>
        <end position="582"/>
    </location>
</feature>
<dbReference type="PANTHER" id="PTHR44533:SF4">
    <property type="entry name" value="DEAD_H RNA HELICASE, PUTATIVE-RELATED"/>
    <property type="match status" value="1"/>
</dbReference>
<feature type="compositionally biased region" description="Basic residues" evidence="5">
    <location>
        <begin position="1212"/>
        <end position="1231"/>
    </location>
</feature>
<dbReference type="InterPro" id="IPR059032">
    <property type="entry name" value="WHD_DDX60"/>
</dbReference>
<dbReference type="InterPro" id="IPR001650">
    <property type="entry name" value="Helicase_C-like"/>
</dbReference>
<dbReference type="SUPFAM" id="SSF52540">
    <property type="entry name" value="P-loop containing nucleoside triphosphate hydrolases"/>
    <property type="match status" value="1"/>
</dbReference>
<feature type="region of interest" description="Disordered" evidence="5">
    <location>
        <begin position="267"/>
        <end position="289"/>
    </location>
</feature>
<evidence type="ECO:0000259" key="6">
    <source>
        <dbReference type="PROSITE" id="PS51192"/>
    </source>
</evidence>
<organism evidence="8 9">
    <name type="scientific">Heterodermia speciosa</name>
    <dbReference type="NCBI Taxonomy" id="116794"/>
    <lineage>
        <taxon>Eukaryota</taxon>
        <taxon>Fungi</taxon>
        <taxon>Dikarya</taxon>
        <taxon>Ascomycota</taxon>
        <taxon>Pezizomycotina</taxon>
        <taxon>Lecanoromycetes</taxon>
        <taxon>OSLEUM clade</taxon>
        <taxon>Lecanoromycetidae</taxon>
        <taxon>Caliciales</taxon>
        <taxon>Physciaceae</taxon>
        <taxon>Heterodermia</taxon>
    </lineage>
</organism>
<dbReference type="GO" id="GO:0004386">
    <property type="term" value="F:helicase activity"/>
    <property type="evidence" value="ECO:0007669"/>
    <property type="project" value="UniProtKB-KW"/>
</dbReference>
<dbReference type="Gene3D" id="3.40.50.300">
    <property type="entry name" value="P-loop containing nucleotide triphosphate hydrolases"/>
    <property type="match status" value="2"/>
</dbReference>
<evidence type="ECO:0000259" key="7">
    <source>
        <dbReference type="PROSITE" id="PS51194"/>
    </source>
</evidence>
<keyword evidence="2" id="KW-0378">Hydrolase</keyword>
<dbReference type="PROSITE" id="PS51192">
    <property type="entry name" value="HELICASE_ATP_BIND_1"/>
    <property type="match status" value="1"/>
</dbReference>
<keyword evidence="3" id="KW-0347">Helicase</keyword>
<evidence type="ECO:0008006" key="10">
    <source>
        <dbReference type="Google" id="ProtNLM"/>
    </source>
</evidence>
<dbReference type="FunFam" id="3.40.50.300:FF:001039">
    <property type="entry name" value="ATP-dependent RNA helicase DDX60"/>
    <property type="match status" value="1"/>
</dbReference>
<feature type="region of interest" description="Disordered" evidence="5">
    <location>
        <begin position="1786"/>
        <end position="1815"/>
    </location>
</feature>
<dbReference type="InterPro" id="IPR014001">
    <property type="entry name" value="Helicase_ATP-bd"/>
</dbReference>
<feature type="domain" description="Helicase C-terminal" evidence="7">
    <location>
        <begin position="1264"/>
        <end position="1414"/>
    </location>
</feature>
<keyword evidence="4" id="KW-0067">ATP-binding</keyword>
<dbReference type="SMART" id="SM00487">
    <property type="entry name" value="DEXDc"/>
    <property type="match status" value="1"/>
</dbReference>
<dbReference type="OrthoDB" id="2320933at2759"/>
<evidence type="ECO:0000256" key="3">
    <source>
        <dbReference type="ARBA" id="ARBA00022806"/>
    </source>
</evidence>
<feature type="compositionally biased region" description="Polar residues" evidence="5">
    <location>
        <begin position="585"/>
        <end position="597"/>
    </location>
</feature>
<evidence type="ECO:0000256" key="2">
    <source>
        <dbReference type="ARBA" id="ARBA00022801"/>
    </source>
</evidence>
<dbReference type="GO" id="GO:0016787">
    <property type="term" value="F:hydrolase activity"/>
    <property type="evidence" value="ECO:0007669"/>
    <property type="project" value="UniProtKB-KW"/>
</dbReference>
<dbReference type="InterPro" id="IPR055124">
    <property type="entry name" value="PIN-like_DDX60"/>
</dbReference>
<evidence type="ECO:0000313" key="8">
    <source>
        <dbReference type="EMBL" id="CAF9906078.1"/>
    </source>
</evidence>
<dbReference type="PANTHER" id="PTHR44533">
    <property type="entry name" value="DEAD/H RNA HELICASE, PUTATIVE-RELATED"/>
    <property type="match status" value="1"/>
</dbReference>
<feature type="domain" description="Helicase ATP-binding" evidence="6">
    <location>
        <begin position="803"/>
        <end position="972"/>
    </location>
</feature>
<feature type="compositionally biased region" description="Basic and acidic residues" evidence="5">
    <location>
        <begin position="279"/>
        <end position="289"/>
    </location>
</feature>
<sequence length="1857" mass="206373">MSADKILEWYGSLTSRRVDLVGDYAGQELFLVEGDSLLLHCLSDSRLDFDYGYQLLHAAYAVEYFIQGLVQRKCNLHIVFFTEHENLCVPRNTSTPNKPKYFLARAAIIRHLQANLGKAHPSIEIHVFASVHNQDFLDFLEVSGVYFVMSHDGANLVPTSEDSAIQGLSDEAKDDVEKQELSRRRSFRTMICSLITQGYNIALINGLEWQDTKVVATVVEGSKRARSAIGASLKTTDILEKESNPQTGLFDNIDASLTTLGLRRSLPEQNGTLSSKSKSSTDSRHHQGDDIANEAQEKLTERTYLGLIALAILLHKDVADRLVATAFLLHMVLIGEMDLSNRRVEPTSTKKQPHIDSFIARFSLEACKILRSTRWTQNMEMSSVTCDVIDIIDGRLLVAVLGSLKTVYGSVISSPRLASQFSRLTQALEALGCDQSGISEKALPLDGAEPSIKPSKIANASSLPSILPFSSATFDKHLASINISVAESRAPRPESARIFQEVTHWHNAKRRLDPKNSKELSGREKSRALRRNQFFMAEMRSYAASLTNAAGKSLDPETVTVGEPKKATPKMLEAKKETDSKTKNNKNPGSKAGSNRKNAGKQAMLSNIAANKAAKEEDLTEKTFKAWETARKSLDCETVASSRFLKAKSYLNSLANDKRNAIGAEVRFYMICVLLGIYKDLSKPSDKNSHQQDENVFGVASMLLDSLRKLSSSDGLNKVIIDSAKQISSSIGLPPVEFPALDLGRQLSFNPTTSMSNIPKLTLASSPKEFQLLYCGPYMDRNLDSAPDPRVPFEPDGWQRKVLDELDADKSIFVVAPTSAGKTFISFYAMERILRADDDGVLVYVAPTKALVNQIAAEIQARFKKTYRYNKSVWAIHTRDYRINNPNGCQILVTVPHILQIMLLSPSNARSWSPRLKYIIFDEIHSIGQAEDGVVWEQLLLLAPCPIIALSATVGNPGQFNSWLKSTQESIGNELTMISHPHRYSDLRKFIYTPPKKFAFNGLAERGSFATLGLDGLTGLAFVHPVASLVNKSRGMPNDLSLEARDCLSLWQVMARRQTKDFKVPSELDPVEALPETIRKADIIVWEKGLKELLRKWMNDGASPFDNVVEDLSKSIEQPGEDVQLSRRDGFDVEGDNLATVDPDSLKETTLPLLCKLNERSALPAILFNYDRHHCEVICHSVLDQLVAAEENWKQRSAVWKAKLDQWEQWKKNKAKTAGKKPLKAASKKKGKNEDDDPMSKADQIQDAASSGVDPWASFNPDDPIEGFHFAARHKSEKAELDTWFAQLGRRGVQSWLMDALSRGIGVHHAGMNRKYRQVVEMLFRKGFLRVVIATGTLALGINMPCATVVFSGDSIFLTALNFRQAAGRAGRRGFDLLGNVVFQNISKSKVCRLLSSRLPDLNGHFPITTTLVLRLFMLLHESDDAPYAAKAINSLLSQPRLYLDGSAFREQVLHHLRFSIEYLRRQSLLSSQGAPINFAGLTSHLYYTENSSFALNALIKEGYFHELCADINEKQSSVLRTLMVVMAHIFGRRPCREADQEYLEAVVKPSSSIVFLPELPRQASKILSRHNKETLETFTTYVETFVDQHITEPDTQLPLTGLSFGSTDTQTLSLPSFPQLPPTKVRSAFVALSGHGDNFSSIPDLCRTARGGVFLEEAVIPHLDVYPDESKTPLNAYLYDFYMHGSVEPLEKANGIRRSDVWFLLNDFSMVLATVIASLASFMKLPDSDVSMDTLAGVGDQSNTLQEDIFAAETVVGSEDDASSSASTLVDLGKTISEASLRPMKAPAKKKVKGKWDENDEDEAGDGSGSDWEETEMNAAMGARTVDEMEEGFLKVYKAMTLLQKEFNEKFYAMWA</sequence>
<feature type="region of interest" description="Disordered" evidence="5">
    <location>
        <begin position="554"/>
        <end position="601"/>
    </location>
</feature>
<keyword evidence="1" id="KW-0547">Nucleotide-binding</keyword>
<evidence type="ECO:0000256" key="5">
    <source>
        <dbReference type="SAM" id="MobiDB-lite"/>
    </source>
</evidence>
<dbReference type="SMART" id="SM00490">
    <property type="entry name" value="HELICc"/>
    <property type="match status" value="1"/>
</dbReference>
<protein>
    <recommendedName>
        <fullName evidence="10">P-loop containing nucleoside triphosphate hydrolase protein</fullName>
    </recommendedName>
</protein>
<dbReference type="Proteomes" id="UP000664521">
    <property type="component" value="Unassembled WGS sequence"/>
</dbReference>